<sequence>MWGEHYSATVIESKVPGFGPEPVGKGDFIDETGNQVYFYLQKYHDMDVQTPPDPAGLATAIAELHTKATSPNGKFGYPLVTGRGSVDRAEHWSDSWADQFTYLLQDLIKLDNQVNGPWPEYDAACKQLFDGVIPRLLGALQSEGREIVPSMCHGDLWEGNVATDMETGKVIIFDPDECMYAHNEIEFGTWRCSWATHFKSPAYIQHYQMEVEPSEPVEEWDDRNRLYSIKTAICDSAGHRGSRSRIM</sequence>
<dbReference type="SUPFAM" id="SSF56112">
    <property type="entry name" value="Protein kinase-like (PK-like)"/>
    <property type="match status" value="1"/>
</dbReference>
<reference evidence="3 4" key="1">
    <citation type="submission" date="2024-02" db="EMBL/GenBank/DDBJ databases">
        <title>De novo assembly and annotation of 12 fungi associated with fruit tree decline syndrome in Ontario, Canada.</title>
        <authorList>
            <person name="Sulman M."/>
            <person name="Ellouze W."/>
            <person name="Ilyukhin E."/>
        </authorList>
    </citation>
    <scope>NUCLEOTIDE SEQUENCE [LARGE SCALE GENOMIC DNA]</scope>
    <source>
        <strain evidence="3 4">M169</strain>
    </source>
</reference>
<name>A0ABR1NMM2_DIAER</name>
<gene>
    <name evidence="3" type="ORF">SLS63_013739</name>
</gene>
<dbReference type="PANTHER" id="PTHR12149:SF8">
    <property type="entry name" value="PROTEIN-RIBULOSAMINE 3-KINASE"/>
    <property type="match status" value="1"/>
</dbReference>
<dbReference type="Proteomes" id="UP001430848">
    <property type="component" value="Unassembled WGS sequence"/>
</dbReference>
<evidence type="ECO:0000313" key="3">
    <source>
        <dbReference type="EMBL" id="KAK7707388.1"/>
    </source>
</evidence>
<dbReference type="InterPro" id="IPR016477">
    <property type="entry name" value="Fructo-/Ketosamine-3-kinase"/>
</dbReference>
<dbReference type="EMBL" id="JAKNSF020000201">
    <property type="protein sequence ID" value="KAK7707388.1"/>
    <property type="molecule type" value="Genomic_DNA"/>
</dbReference>
<comment type="catalytic activity">
    <reaction evidence="2">
        <text>N(6)-D-ribulosyl-L-lysyl-[protein] + ATP = N(6)-(3-O-phospho-D-ribulosyl)-L-lysyl-[protein] + ADP + H(+)</text>
        <dbReference type="Rhea" id="RHEA:48432"/>
        <dbReference type="Rhea" id="RHEA-COMP:12103"/>
        <dbReference type="Rhea" id="RHEA-COMP:12104"/>
        <dbReference type="ChEBI" id="CHEBI:15378"/>
        <dbReference type="ChEBI" id="CHEBI:30616"/>
        <dbReference type="ChEBI" id="CHEBI:90418"/>
        <dbReference type="ChEBI" id="CHEBI:90420"/>
        <dbReference type="ChEBI" id="CHEBI:456216"/>
        <dbReference type="EC" id="2.7.1.172"/>
    </reaction>
    <physiologicalReaction direction="left-to-right" evidence="2">
        <dbReference type="Rhea" id="RHEA:48433"/>
    </physiologicalReaction>
</comment>
<dbReference type="Pfam" id="PF03881">
    <property type="entry name" value="Fructosamin_kin"/>
    <property type="match status" value="1"/>
</dbReference>
<proteinExistence type="predicted"/>
<organism evidence="3 4">
    <name type="scientific">Diaporthe eres</name>
    <name type="common">Phomopsis oblonga</name>
    <dbReference type="NCBI Taxonomy" id="83184"/>
    <lineage>
        <taxon>Eukaryota</taxon>
        <taxon>Fungi</taxon>
        <taxon>Dikarya</taxon>
        <taxon>Ascomycota</taxon>
        <taxon>Pezizomycotina</taxon>
        <taxon>Sordariomycetes</taxon>
        <taxon>Sordariomycetidae</taxon>
        <taxon>Diaporthales</taxon>
        <taxon>Diaporthaceae</taxon>
        <taxon>Diaporthe</taxon>
        <taxon>Diaporthe eres species complex</taxon>
    </lineage>
</organism>
<keyword evidence="4" id="KW-1185">Reference proteome</keyword>
<dbReference type="PANTHER" id="PTHR12149">
    <property type="entry name" value="FRUCTOSAMINE 3 KINASE-RELATED PROTEIN"/>
    <property type="match status" value="1"/>
</dbReference>
<evidence type="ECO:0000256" key="2">
    <source>
        <dbReference type="ARBA" id="ARBA00048655"/>
    </source>
</evidence>
<accession>A0ABR1NMM2</accession>
<evidence type="ECO:0000313" key="4">
    <source>
        <dbReference type="Proteomes" id="UP001430848"/>
    </source>
</evidence>
<comment type="caution">
    <text evidence="3">The sequence shown here is derived from an EMBL/GenBank/DDBJ whole genome shotgun (WGS) entry which is preliminary data.</text>
</comment>
<evidence type="ECO:0000256" key="1">
    <source>
        <dbReference type="ARBA" id="ARBA00011961"/>
    </source>
</evidence>
<protein>
    <recommendedName>
        <fullName evidence="1">protein-ribulosamine 3-kinase</fullName>
        <ecNumber evidence="1">2.7.1.172</ecNumber>
    </recommendedName>
</protein>
<dbReference type="EC" id="2.7.1.172" evidence="1"/>
<dbReference type="Gene3D" id="3.90.1200.10">
    <property type="match status" value="1"/>
</dbReference>
<dbReference type="InterPro" id="IPR011009">
    <property type="entry name" value="Kinase-like_dom_sf"/>
</dbReference>